<proteinExistence type="predicted"/>
<dbReference type="VEuPathDB" id="VectorBase:ACON008188"/>
<feature type="region of interest" description="Disordered" evidence="1">
    <location>
        <begin position="160"/>
        <end position="184"/>
    </location>
</feature>
<evidence type="ECO:0000313" key="2">
    <source>
        <dbReference type="EnsemblMetazoa" id="ACON008188-PA"/>
    </source>
</evidence>
<dbReference type="AlphaFoldDB" id="A0A6E8VUL7"/>
<evidence type="ECO:0000256" key="1">
    <source>
        <dbReference type="SAM" id="MobiDB-lite"/>
    </source>
</evidence>
<keyword evidence="3" id="KW-1185">Reference proteome</keyword>
<protein>
    <submittedName>
        <fullName evidence="2">Uncharacterized protein</fullName>
    </submittedName>
</protein>
<reference evidence="2" key="2">
    <citation type="submission" date="2020-05" db="UniProtKB">
        <authorList>
            <consortium name="EnsemblMetazoa"/>
        </authorList>
    </citation>
    <scope>IDENTIFICATION</scope>
    <source>
        <strain evidence="2">Ngousso</strain>
    </source>
</reference>
<organism evidence="2 3">
    <name type="scientific">Anopheles coluzzii</name>
    <name type="common">African malaria mosquito</name>
    <dbReference type="NCBI Taxonomy" id="1518534"/>
    <lineage>
        <taxon>Eukaryota</taxon>
        <taxon>Metazoa</taxon>
        <taxon>Ecdysozoa</taxon>
        <taxon>Arthropoda</taxon>
        <taxon>Hexapoda</taxon>
        <taxon>Insecta</taxon>
        <taxon>Pterygota</taxon>
        <taxon>Neoptera</taxon>
        <taxon>Endopterygota</taxon>
        <taxon>Diptera</taxon>
        <taxon>Nematocera</taxon>
        <taxon>Culicoidea</taxon>
        <taxon>Culicidae</taxon>
        <taxon>Anophelinae</taxon>
        <taxon>Anopheles</taxon>
    </lineage>
</organism>
<dbReference type="Proteomes" id="UP001105220">
    <property type="component" value="Unplaced"/>
</dbReference>
<reference key="1">
    <citation type="journal article" date="2019" name="Genes (Basel)">
        <title>A High-Quality De novo Genome Assembly from a Single Mosquito Using PacBio Sequencing.</title>
        <authorList>
            <person name="Kingan S.B."/>
            <person name="Heaton H."/>
            <person name="Cudini J."/>
            <person name="Lambert C.C."/>
            <person name="Baybayan P."/>
            <person name="Galvin B.D."/>
            <person name="Durbin R."/>
            <person name="Korlach J."/>
            <person name="Lawniczak M.K.N."/>
        </authorList>
    </citation>
    <scope>NUCLEOTIDE SEQUENCE [LARGE SCALE GENOMIC DNA]</scope>
    <source>
        <strain>Mali-NIH</strain>
    </source>
</reference>
<name>A0A6E8VUL7_ANOCL</name>
<accession>A0A6E8VUL7</accession>
<dbReference type="EnsemblMetazoa" id="ACON008188-RA">
    <property type="protein sequence ID" value="ACON008188-PA"/>
    <property type="gene ID" value="ACON008188"/>
</dbReference>
<sequence>PVISVRLPPQPKRQSFVVHQKEGNSQPSSHPALSFHFPILSHSWMMVSPCSLGSLTPSQAQNERNERAWTFSSCSMHPSRSRRVGSGAIIIFPSLHDSYQHAEPTFPFTFAIGTYFEMKRFGTMEKQGAARCNVSPIPGSFARPFAFICCGEKFRRRSSGLVEAKNKDDSPPLQSRGRVAKKDS</sequence>
<evidence type="ECO:0000313" key="3">
    <source>
        <dbReference type="Proteomes" id="UP001105220"/>
    </source>
</evidence>